<evidence type="ECO:0000313" key="2">
    <source>
        <dbReference type="EMBL" id="KAE9409034.1"/>
    </source>
</evidence>
<reference evidence="2" key="1">
    <citation type="journal article" date="2019" name="Environ. Microbiol.">
        <title>Fungal ecological strategies reflected in gene transcription - a case study of two litter decomposers.</title>
        <authorList>
            <person name="Barbi F."/>
            <person name="Kohler A."/>
            <person name="Barry K."/>
            <person name="Baskaran P."/>
            <person name="Daum C."/>
            <person name="Fauchery L."/>
            <person name="Ihrmark K."/>
            <person name="Kuo A."/>
            <person name="LaButti K."/>
            <person name="Lipzen A."/>
            <person name="Morin E."/>
            <person name="Grigoriev I.V."/>
            <person name="Henrissat B."/>
            <person name="Lindahl B."/>
            <person name="Martin F."/>
        </authorList>
    </citation>
    <scope>NUCLEOTIDE SEQUENCE</scope>
    <source>
        <strain evidence="2">JB14</strain>
    </source>
</reference>
<dbReference type="AlphaFoldDB" id="A0A6A4IKI8"/>
<feature type="region of interest" description="Disordered" evidence="1">
    <location>
        <begin position="1"/>
        <end position="31"/>
    </location>
</feature>
<dbReference type="Proteomes" id="UP000799118">
    <property type="component" value="Unassembled WGS sequence"/>
</dbReference>
<dbReference type="EMBL" id="ML769389">
    <property type="protein sequence ID" value="KAE9409034.1"/>
    <property type="molecule type" value="Genomic_DNA"/>
</dbReference>
<sequence length="250" mass="27249">MSDSKFVPTLQGMSGGAMEHSSWPDSNKTLEEVNTTDSVETELLVHCGCGELSYLECSLHFEREESTAYPAYFDASPFSIISKTSHARCVQEPNSGDLGAIPSPSMDTKRLHPPKIEQLLMDAVASFKHQKMCFEGSGMAIRTYLARESSGEIIHTVPFKPGHGFVEENNLVSSEMHPSSTAPNSANQDWASNVWPGTSASRSSVQNAGGCFILKPQICDSEVGNNYFNLDLTPKNYLEATELGTMTLLS</sequence>
<organism evidence="2 3">
    <name type="scientific">Gymnopus androsaceus JB14</name>
    <dbReference type="NCBI Taxonomy" id="1447944"/>
    <lineage>
        <taxon>Eukaryota</taxon>
        <taxon>Fungi</taxon>
        <taxon>Dikarya</taxon>
        <taxon>Basidiomycota</taxon>
        <taxon>Agaricomycotina</taxon>
        <taxon>Agaricomycetes</taxon>
        <taxon>Agaricomycetidae</taxon>
        <taxon>Agaricales</taxon>
        <taxon>Marasmiineae</taxon>
        <taxon>Omphalotaceae</taxon>
        <taxon>Gymnopus</taxon>
    </lineage>
</organism>
<evidence type="ECO:0000256" key="1">
    <source>
        <dbReference type="SAM" id="MobiDB-lite"/>
    </source>
</evidence>
<gene>
    <name evidence="2" type="ORF">BT96DRAFT_985358</name>
</gene>
<name>A0A6A4IKI8_9AGAR</name>
<accession>A0A6A4IKI8</accession>
<keyword evidence="3" id="KW-1185">Reference proteome</keyword>
<evidence type="ECO:0000313" key="3">
    <source>
        <dbReference type="Proteomes" id="UP000799118"/>
    </source>
</evidence>
<protein>
    <submittedName>
        <fullName evidence="2">Uncharacterized protein</fullName>
    </submittedName>
</protein>
<proteinExistence type="predicted"/>
<feature type="region of interest" description="Disordered" evidence="1">
    <location>
        <begin position="174"/>
        <end position="198"/>
    </location>
</feature>